<dbReference type="RefSeq" id="WP_311683541.1">
    <property type="nucleotide sequence ID" value="NZ_JAVRHM010000007.1"/>
</dbReference>
<dbReference type="Proteomes" id="UP001261624">
    <property type="component" value="Unassembled WGS sequence"/>
</dbReference>
<dbReference type="EMBL" id="JAVRHM010000007">
    <property type="protein sequence ID" value="MDT0689728.1"/>
    <property type="molecule type" value="Genomic_DNA"/>
</dbReference>
<proteinExistence type="inferred from homology"/>
<evidence type="ECO:0000256" key="3">
    <source>
        <dbReference type="ARBA" id="ARBA00023118"/>
    </source>
</evidence>
<organism evidence="5 6">
    <name type="scientific">Autumnicola patrickiae</name>
    <dbReference type="NCBI Taxonomy" id="3075591"/>
    <lineage>
        <taxon>Bacteria</taxon>
        <taxon>Pseudomonadati</taxon>
        <taxon>Bacteroidota</taxon>
        <taxon>Flavobacteriia</taxon>
        <taxon>Flavobacteriales</taxon>
        <taxon>Flavobacteriaceae</taxon>
        <taxon>Autumnicola</taxon>
    </lineage>
</organism>
<sequence length="265" mass="30616">MKFKITLECFGNYRTLPINYQYPLSAAIYKIIDQADKEYAEFLHREGYGKGYKFFSFSDLKAKFRIHGDRMILQFPIVSFFINFHLPEASQHFIKGLFQFRKISIADKNSKVDFEVKNIEALENPLKTAKPNEIIEANFKPQSPIVCGIKNDKKNYAFLEPGEEQFNESLIYNWRQKIEANYDVETADNALLISEIYFYGNNAARSRLITIKAGTPAKTKIRGFLNFKLRLRAEKRFVEILQNCGAGLYNAQGMGFLQPINTNAL</sequence>
<accession>A0ABU3E1F5</accession>
<dbReference type="NCBIfam" id="TIGR01877">
    <property type="entry name" value="cas_cas6"/>
    <property type="match status" value="1"/>
</dbReference>
<feature type="domain" description="CRISPR associated protein Cas6 C-terminal" evidence="4">
    <location>
        <begin position="136"/>
        <end position="258"/>
    </location>
</feature>
<comment type="caution">
    <text evidence="5">The sequence shown here is derived from an EMBL/GenBank/DDBJ whole genome shotgun (WGS) entry which is preliminary data.</text>
</comment>
<reference evidence="5 6" key="1">
    <citation type="submission" date="2023-09" db="EMBL/GenBank/DDBJ databases">
        <authorList>
            <person name="Rey-Velasco X."/>
        </authorList>
    </citation>
    <scope>NUCLEOTIDE SEQUENCE [LARGE SCALE GENOMIC DNA]</scope>
    <source>
        <strain evidence="5 6">F188</strain>
    </source>
</reference>
<dbReference type="PANTHER" id="PTHR36984">
    <property type="entry name" value="CRISPR-ASSOCIATED ENDORIBONUCLEASE CAS6 1"/>
    <property type="match status" value="1"/>
</dbReference>
<evidence type="ECO:0000259" key="4">
    <source>
        <dbReference type="Pfam" id="PF01881"/>
    </source>
</evidence>
<dbReference type="CDD" id="cd21140">
    <property type="entry name" value="Cas6_I-like"/>
    <property type="match status" value="1"/>
</dbReference>
<keyword evidence="3" id="KW-0051">Antiviral defense</keyword>
<evidence type="ECO:0000256" key="1">
    <source>
        <dbReference type="ARBA" id="ARBA00005937"/>
    </source>
</evidence>
<dbReference type="Gene3D" id="3.30.70.1890">
    <property type="match status" value="1"/>
</dbReference>
<protein>
    <submittedName>
        <fullName evidence="5">CRISPR-associated endoribonuclease Cas6</fullName>
    </submittedName>
</protein>
<dbReference type="Pfam" id="PF01881">
    <property type="entry name" value="Cas_Cas6_C"/>
    <property type="match status" value="1"/>
</dbReference>
<keyword evidence="2" id="KW-0694">RNA-binding</keyword>
<name>A0ABU3E1F5_9FLAO</name>
<evidence type="ECO:0000313" key="5">
    <source>
        <dbReference type="EMBL" id="MDT0689728.1"/>
    </source>
</evidence>
<comment type="similarity">
    <text evidence="1">Belongs to the CRISPR-associated protein Cas6/Cse3/CasE family.</text>
</comment>
<dbReference type="PANTHER" id="PTHR36984:SF1">
    <property type="entry name" value="CRISPR-ASSOCIATED ENDORIBONUCLEASE CAS6 1"/>
    <property type="match status" value="1"/>
</dbReference>
<dbReference type="InterPro" id="IPR049435">
    <property type="entry name" value="Cas_Cas6_C"/>
</dbReference>
<evidence type="ECO:0000313" key="6">
    <source>
        <dbReference type="Proteomes" id="UP001261624"/>
    </source>
</evidence>
<evidence type="ECO:0000256" key="2">
    <source>
        <dbReference type="ARBA" id="ARBA00022884"/>
    </source>
</evidence>
<dbReference type="InterPro" id="IPR045747">
    <property type="entry name" value="CRISPR-assoc_prot_Cas6_N_sf"/>
</dbReference>
<dbReference type="InterPro" id="IPR010156">
    <property type="entry name" value="CRISPR-assoc_prot_Cas6"/>
</dbReference>
<dbReference type="Gene3D" id="3.30.70.1900">
    <property type="match status" value="1"/>
</dbReference>
<keyword evidence="6" id="KW-1185">Reference proteome</keyword>
<dbReference type="Pfam" id="PF21350">
    <property type="entry name" value="Cas6_I-A"/>
    <property type="match status" value="1"/>
</dbReference>
<gene>
    <name evidence="5" type="primary">cas6</name>
    <name evidence="5" type="ORF">RM549_08020</name>
</gene>